<dbReference type="SUPFAM" id="SSF52172">
    <property type="entry name" value="CheY-like"/>
    <property type="match status" value="1"/>
</dbReference>
<dbReference type="SUPFAM" id="SSF55874">
    <property type="entry name" value="ATPase domain of HSP90 chaperone/DNA topoisomerase II/histidine kinase"/>
    <property type="match status" value="1"/>
</dbReference>
<dbReference type="PRINTS" id="PR00344">
    <property type="entry name" value="BCTRLSENSOR"/>
</dbReference>
<dbReference type="Gene3D" id="2.130.10.10">
    <property type="entry name" value="YVTN repeat-like/Quinoprotein amine dehydrogenase"/>
    <property type="match status" value="2"/>
</dbReference>
<keyword evidence="11" id="KW-1185">Reference proteome</keyword>
<evidence type="ECO:0000256" key="6">
    <source>
        <dbReference type="SAM" id="Phobius"/>
    </source>
</evidence>
<dbReference type="Pfam" id="PF07494">
    <property type="entry name" value="Reg_prop"/>
    <property type="match status" value="6"/>
</dbReference>
<dbReference type="InterPro" id="IPR013783">
    <property type="entry name" value="Ig-like_fold"/>
</dbReference>
<dbReference type="Pfam" id="PF00072">
    <property type="entry name" value="Response_reg"/>
    <property type="match status" value="1"/>
</dbReference>
<name>A0A934S3S7_9BACT</name>
<reference evidence="10" key="1">
    <citation type="submission" date="2021-01" db="EMBL/GenBank/DDBJ databases">
        <title>Modified the classification status of verrucomicrobia.</title>
        <authorList>
            <person name="Feng X."/>
        </authorList>
    </citation>
    <scope>NUCLEOTIDE SEQUENCE</scope>
    <source>
        <strain evidence="10">KCTC 13126</strain>
    </source>
</reference>
<keyword evidence="7" id="KW-0732">Signal</keyword>
<dbReference type="SUPFAM" id="SSF47384">
    <property type="entry name" value="Homodimeric domain of signal transducing histidine kinase"/>
    <property type="match status" value="1"/>
</dbReference>
<protein>
    <recommendedName>
        <fullName evidence="2">histidine kinase</fullName>
        <ecNumber evidence="2">2.7.13.3</ecNumber>
    </recommendedName>
</protein>
<organism evidence="10 11">
    <name type="scientific">Pelagicoccus mobilis</name>
    <dbReference type="NCBI Taxonomy" id="415221"/>
    <lineage>
        <taxon>Bacteria</taxon>
        <taxon>Pseudomonadati</taxon>
        <taxon>Verrucomicrobiota</taxon>
        <taxon>Opitutia</taxon>
        <taxon>Puniceicoccales</taxon>
        <taxon>Pelagicoccaceae</taxon>
        <taxon>Pelagicoccus</taxon>
    </lineage>
</organism>
<dbReference type="InterPro" id="IPR011110">
    <property type="entry name" value="Reg_prop"/>
</dbReference>
<dbReference type="SMART" id="SM00448">
    <property type="entry name" value="REC"/>
    <property type="match status" value="1"/>
</dbReference>
<sequence>MESSPLKTALLLATSLASLLCSYLAASEDQALLNLDPARDYENLPFRKLEFFEQAAVGRIHALTQGPNGFIWIGTQHGLYRYDGHRIRKFQHAPLKNNSLAHDTVWSLHLDQKNRLWVGTGHGISLYQPETESFLNFLNPETSNLPLGFSRINAISSSEANAIFASSETGFVYTFDEANQTFSPINQETLGLIKSMYIESAEHIWLGVSNAVHRLELATGAATTFSAGLGSPDGISNNYITSICRQDNGQLWLGTTNRGILQFDANGHSTQPTALAATTSEFVNQIALAPDGRLWIASNSGITIYDTVTNALTKHTSDSLGSPHLPQSGINTMWADHQGNLWIGSNFDGIGVSVRFKNFKSLPIHLTRPELSPNSPVAAILEDHEGNLWVGHKNEGITMYPSNGDTPHTFNPDPDDPTAITDQPILRIFQDSQHNIWVGTYRAGLFRYRPESQNFERFLHDPQDPYSIPGHDIRDFAEDAQGNLWIATHETGVARLDLSTLQFKTYRKAQADEHGIQIKNDWVNAVLVDRQDQLWIGSPTGITLLSSDRKSATHYKHDPDQDDSLSHSLVTDILEDSNGAIWIATANGLNRFAPSEQSFERFLVEDGLPHKSVCSIVDAANGDLWISTLDGLAKLNHDTQSISSYYTSDGLKGNDFFENSAIRGKDGTLYFGQNKGLTLFSPDEIHDYTQIPDVFITGIRIFNQSLELEPPEGGYKLPTLDRSILMTSELKLSHEQNAITFEYIAIDYLDPNQNEYAYILEGQDDQWTHVQAQFEATYTNLSPGNYVFKVIASNNDGHWNDTGDEIKIAILPPLWGTLWFQLTGLVVIISLPVAFYIYRIKSIKQEARRLELAVDQRTQALREANDQLAQANRQILHYGEELEETVKQRTKELEIAKSKAEHSDKLKSAFLANMSHEIRTPMNAIVGFLHIIDSKDISDEERQQYGSIIRKSSESLMSLIDDILDLSTIEAGQAEISSQPTNIASLCEELGALFRETLSSQKKGEVKYRHFTEVPEEFDNNPDLAFYIDPHRLKQILWNLLSNALKFTDKGEVALSYKIWKSSSNTSEHSIRFTVRDSGIGIPEEEHSRIFNRFHKIDADQKKLYRGTGLGLAITQTLTHLMHGEIALESAPGVGTTFYITFPFKPVESTTQDAPTQTDLLAASLNVDLSKFSILLVEDEKPNYDYIIRALSKTGVQIEWAQNGKEALEFYQRGTFDLILLDLKIPELDGYQVARRIRKENKNIPIIAQSAYAMASDHVRSIEAGANEHLAKPFRPKQLLETLTRYLLTPKNEP</sequence>
<comment type="caution">
    <text evidence="10">The sequence shown here is derived from an EMBL/GenBank/DDBJ whole genome shotgun (WGS) entry which is preliminary data.</text>
</comment>
<evidence type="ECO:0000313" key="10">
    <source>
        <dbReference type="EMBL" id="MBK1878874.1"/>
    </source>
</evidence>
<feature type="modified residue" description="4-aspartylphosphate" evidence="4">
    <location>
        <position position="1222"/>
    </location>
</feature>
<dbReference type="Pfam" id="PF07495">
    <property type="entry name" value="Y_Y_Y"/>
    <property type="match status" value="1"/>
</dbReference>
<feature type="domain" description="Histidine kinase" evidence="8">
    <location>
        <begin position="913"/>
        <end position="1146"/>
    </location>
</feature>
<dbReference type="SMART" id="SM00388">
    <property type="entry name" value="HisKA"/>
    <property type="match status" value="1"/>
</dbReference>
<dbReference type="Gene3D" id="3.30.565.10">
    <property type="entry name" value="Histidine kinase-like ATPase, C-terminal domain"/>
    <property type="match status" value="1"/>
</dbReference>
<feature type="coiled-coil region" evidence="5">
    <location>
        <begin position="840"/>
        <end position="899"/>
    </location>
</feature>
<dbReference type="PANTHER" id="PTHR43547:SF2">
    <property type="entry name" value="HYBRID SIGNAL TRANSDUCTION HISTIDINE KINASE C"/>
    <property type="match status" value="1"/>
</dbReference>
<dbReference type="Pfam" id="PF02518">
    <property type="entry name" value="HATPase_c"/>
    <property type="match status" value="1"/>
</dbReference>
<dbReference type="RefSeq" id="WP_200357087.1">
    <property type="nucleotide sequence ID" value="NZ_JAENIL010000036.1"/>
</dbReference>
<evidence type="ECO:0000256" key="1">
    <source>
        <dbReference type="ARBA" id="ARBA00000085"/>
    </source>
</evidence>
<dbReference type="PROSITE" id="PS50110">
    <property type="entry name" value="RESPONSE_REGULATORY"/>
    <property type="match status" value="1"/>
</dbReference>
<dbReference type="PANTHER" id="PTHR43547">
    <property type="entry name" value="TWO-COMPONENT HISTIDINE KINASE"/>
    <property type="match status" value="1"/>
</dbReference>
<evidence type="ECO:0000256" key="7">
    <source>
        <dbReference type="SAM" id="SignalP"/>
    </source>
</evidence>
<dbReference type="EC" id="2.7.13.3" evidence="2"/>
<dbReference type="Gene3D" id="2.60.40.10">
    <property type="entry name" value="Immunoglobulins"/>
    <property type="match status" value="1"/>
</dbReference>
<gene>
    <name evidence="10" type="ORF">JIN87_18470</name>
</gene>
<dbReference type="InterPro" id="IPR003594">
    <property type="entry name" value="HATPase_dom"/>
</dbReference>
<evidence type="ECO:0000259" key="9">
    <source>
        <dbReference type="PROSITE" id="PS50110"/>
    </source>
</evidence>
<dbReference type="InterPro" id="IPR003661">
    <property type="entry name" value="HisK_dim/P_dom"/>
</dbReference>
<dbReference type="SMART" id="SM00387">
    <property type="entry name" value="HATPase_c"/>
    <property type="match status" value="1"/>
</dbReference>
<keyword evidence="6" id="KW-0812">Transmembrane</keyword>
<accession>A0A934S3S7</accession>
<dbReference type="EMBL" id="JAENIL010000036">
    <property type="protein sequence ID" value="MBK1878874.1"/>
    <property type="molecule type" value="Genomic_DNA"/>
</dbReference>
<keyword evidence="5" id="KW-0175">Coiled coil</keyword>
<evidence type="ECO:0000313" key="11">
    <source>
        <dbReference type="Proteomes" id="UP000617628"/>
    </source>
</evidence>
<dbReference type="InterPro" id="IPR004358">
    <property type="entry name" value="Sig_transdc_His_kin-like_C"/>
</dbReference>
<keyword evidence="3 4" id="KW-0597">Phosphoprotein</keyword>
<dbReference type="CDD" id="cd17546">
    <property type="entry name" value="REC_hyHK_CKI1_RcsC-like"/>
    <property type="match status" value="1"/>
</dbReference>
<dbReference type="Gene3D" id="1.10.287.130">
    <property type="match status" value="1"/>
</dbReference>
<dbReference type="InterPro" id="IPR011006">
    <property type="entry name" value="CheY-like_superfamily"/>
</dbReference>
<dbReference type="CDD" id="cd16922">
    <property type="entry name" value="HATPase_EvgS-ArcB-TorS-like"/>
    <property type="match status" value="1"/>
</dbReference>
<dbReference type="InterPro" id="IPR011123">
    <property type="entry name" value="Y_Y_Y"/>
</dbReference>
<dbReference type="GO" id="GO:0000155">
    <property type="term" value="F:phosphorelay sensor kinase activity"/>
    <property type="evidence" value="ECO:0007669"/>
    <property type="project" value="InterPro"/>
</dbReference>
<feature type="domain" description="Response regulatory" evidence="9">
    <location>
        <begin position="1173"/>
        <end position="1287"/>
    </location>
</feature>
<proteinExistence type="predicted"/>
<dbReference type="CDD" id="cd00082">
    <property type="entry name" value="HisKA"/>
    <property type="match status" value="1"/>
</dbReference>
<keyword evidence="6" id="KW-0472">Membrane</keyword>
<dbReference type="Pfam" id="PF00512">
    <property type="entry name" value="HisKA"/>
    <property type="match status" value="1"/>
</dbReference>
<dbReference type="InterPro" id="IPR005467">
    <property type="entry name" value="His_kinase_dom"/>
</dbReference>
<dbReference type="InterPro" id="IPR036097">
    <property type="entry name" value="HisK_dim/P_sf"/>
</dbReference>
<feature type="signal peptide" evidence="7">
    <location>
        <begin position="1"/>
        <end position="26"/>
    </location>
</feature>
<keyword evidence="6" id="KW-1133">Transmembrane helix</keyword>
<feature type="chain" id="PRO_5037302014" description="histidine kinase" evidence="7">
    <location>
        <begin position="27"/>
        <end position="1294"/>
    </location>
</feature>
<dbReference type="Proteomes" id="UP000617628">
    <property type="component" value="Unassembled WGS sequence"/>
</dbReference>
<comment type="catalytic activity">
    <reaction evidence="1">
        <text>ATP + protein L-histidine = ADP + protein N-phospho-L-histidine.</text>
        <dbReference type="EC" id="2.7.13.3"/>
    </reaction>
</comment>
<evidence type="ECO:0000256" key="5">
    <source>
        <dbReference type="SAM" id="Coils"/>
    </source>
</evidence>
<evidence type="ECO:0000256" key="4">
    <source>
        <dbReference type="PROSITE-ProRule" id="PRU00169"/>
    </source>
</evidence>
<dbReference type="InterPro" id="IPR036890">
    <property type="entry name" value="HATPase_C_sf"/>
</dbReference>
<evidence type="ECO:0000256" key="3">
    <source>
        <dbReference type="ARBA" id="ARBA00022553"/>
    </source>
</evidence>
<dbReference type="Gene3D" id="3.40.50.2300">
    <property type="match status" value="1"/>
</dbReference>
<feature type="transmembrane region" description="Helical" evidence="6">
    <location>
        <begin position="818"/>
        <end position="838"/>
    </location>
</feature>
<evidence type="ECO:0000259" key="8">
    <source>
        <dbReference type="PROSITE" id="PS50109"/>
    </source>
</evidence>
<dbReference type="InterPro" id="IPR015943">
    <property type="entry name" value="WD40/YVTN_repeat-like_dom_sf"/>
</dbReference>
<dbReference type="PROSITE" id="PS50109">
    <property type="entry name" value="HIS_KIN"/>
    <property type="match status" value="1"/>
</dbReference>
<dbReference type="SUPFAM" id="SSF63829">
    <property type="entry name" value="Calcium-dependent phosphotriesterase"/>
    <property type="match status" value="3"/>
</dbReference>
<dbReference type="FunFam" id="2.60.40.10:FF:000791">
    <property type="entry name" value="Two-component system sensor histidine kinase/response regulator"/>
    <property type="match status" value="1"/>
</dbReference>
<dbReference type="InterPro" id="IPR001789">
    <property type="entry name" value="Sig_transdc_resp-reg_receiver"/>
</dbReference>
<evidence type="ECO:0000256" key="2">
    <source>
        <dbReference type="ARBA" id="ARBA00012438"/>
    </source>
</evidence>